<organism evidence="6 7">
    <name type="scientific">Lophium mytilinum</name>
    <dbReference type="NCBI Taxonomy" id="390894"/>
    <lineage>
        <taxon>Eukaryota</taxon>
        <taxon>Fungi</taxon>
        <taxon>Dikarya</taxon>
        <taxon>Ascomycota</taxon>
        <taxon>Pezizomycotina</taxon>
        <taxon>Dothideomycetes</taxon>
        <taxon>Pleosporomycetidae</taxon>
        <taxon>Mytilinidiales</taxon>
        <taxon>Mytilinidiaceae</taxon>
        <taxon>Lophium</taxon>
    </lineage>
</organism>
<accession>A0A6A6QYF0</accession>
<dbReference type="AlphaFoldDB" id="A0A6A6QYF0"/>
<protein>
    <recommendedName>
        <fullName evidence="8">GET complex, subunit GET2</fullName>
    </recommendedName>
</protein>
<feature type="compositionally biased region" description="Pro residues" evidence="4">
    <location>
        <begin position="98"/>
        <end position="107"/>
    </location>
</feature>
<dbReference type="InterPro" id="IPR028143">
    <property type="entry name" value="Get2/sif1"/>
</dbReference>
<feature type="compositionally biased region" description="Basic and acidic residues" evidence="4">
    <location>
        <begin position="22"/>
        <end position="33"/>
    </location>
</feature>
<reference evidence="6" key="1">
    <citation type="journal article" date="2020" name="Stud. Mycol.">
        <title>101 Dothideomycetes genomes: a test case for predicting lifestyles and emergence of pathogens.</title>
        <authorList>
            <person name="Haridas S."/>
            <person name="Albert R."/>
            <person name="Binder M."/>
            <person name="Bloem J."/>
            <person name="Labutti K."/>
            <person name="Salamov A."/>
            <person name="Andreopoulos B."/>
            <person name="Baker S."/>
            <person name="Barry K."/>
            <person name="Bills G."/>
            <person name="Bluhm B."/>
            <person name="Cannon C."/>
            <person name="Castanera R."/>
            <person name="Culley D."/>
            <person name="Daum C."/>
            <person name="Ezra D."/>
            <person name="Gonzalez J."/>
            <person name="Henrissat B."/>
            <person name="Kuo A."/>
            <person name="Liang C."/>
            <person name="Lipzen A."/>
            <person name="Lutzoni F."/>
            <person name="Magnuson J."/>
            <person name="Mondo S."/>
            <person name="Nolan M."/>
            <person name="Ohm R."/>
            <person name="Pangilinan J."/>
            <person name="Park H.-J."/>
            <person name="Ramirez L."/>
            <person name="Alfaro M."/>
            <person name="Sun H."/>
            <person name="Tritt A."/>
            <person name="Yoshinaga Y."/>
            <person name="Zwiers L.-H."/>
            <person name="Turgeon B."/>
            <person name="Goodwin S."/>
            <person name="Spatafora J."/>
            <person name="Crous P."/>
            <person name="Grigoriev I."/>
        </authorList>
    </citation>
    <scope>NUCLEOTIDE SEQUENCE</scope>
    <source>
        <strain evidence="6">CBS 269.34</strain>
    </source>
</reference>
<evidence type="ECO:0008006" key="8">
    <source>
        <dbReference type="Google" id="ProtNLM"/>
    </source>
</evidence>
<feature type="compositionally biased region" description="Low complexity" evidence="4">
    <location>
        <begin position="60"/>
        <end position="76"/>
    </location>
</feature>
<dbReference type="GO" id="GO:0006890">
    <property type="term" value="P:retrograde vesicle-mediated transport, Golgi to endoplasmic reticulum"/>
    <property type="evidence" value="ECO:0007669"/>
    <property type="project" value="TreeGrafter"/>
</dbReference>
<keyword evidence="1 5" id="KW-0812">Transmembrane</keyword>
<evidence type="ECO:0000256" key="3">
    <source>
        <dbReference type="ARBA" id="ARBA00023136"/>
    </source>
</evidence>
<evidence type="ECO:0000313" key="6">
    <source>
        <dbReference type="EMBL" id="KAF2497471.1"/>
    </source>
</evidence>
<dbReference type="EMBL" id="MU004186">
    <property type="protein sequence ID" value="KAF2497471.1"/>
    <property type="molecule type" value="Genomic_DNA"/>
</dbReference>
<evidence type="ECO:0000256" key="5">
    <source>
        <dbReference type="SAM" id="Phobius"/>
    </source>
</evidence>
<feature type="transmembrane region" description="Helical" evidence="5">
    <location>
        <begin position="289"/>
        <end position="311"/>
    </location>
</feature>
<dbReference type="PANTHER" id="PTHR28263:SF1">
    <property type="entry name" value="GOLGI TO ER TRAFFIC PROTEIN 2"/>
    <property type="match status" value="1"/>
</dbReference>
<evidence type="ECO:0000256" key="2">
    <source>
        <dbReference type="ARBA" id="ARBA00022989"/>
    </source>
</evidence>
<proteinExistence type="predicted"/>
<evidence type="ECO:0000256" key="1">
    <source>
        <dbReference type="ARBA" id="ARBA00022692"/>
    </source>
</evidence>
<keyword evidence="2 5" id="KW-1133">Transmembrane helix</keyword>
<sequence length="317" mass="33459">MESPTPTPEAPATKLTPGQEQARLRRERRDAKIKAGGASRLQAITSLNGGHAPSVPPPAQAAAAATPPSSRPQPASVHDDPDEVDISQHYYTPQTQPRLPPSTPNQPNPFSFNGTEAPPFPPPGGNPNDDPMMAMLQQMMGGAGAGGGDPNNPQIPPGMPPGLAQMLGGMGQGEPAPPASSSAYLWRIIHALFSLGLAIYITLTTSFTGSKLARTQGVGSESWADEEGTSAATLTHFFYAFATFEVVMQSSRYFLERGMLPPSDLLGSVAQILPEPYAGYVRVVGRYSVIWRTVVADAMVVVFVLGASAWWRGGVVS</sequence>
<evidence type="ECO:0000313" key="7">
    <source>
        <dbReference type="Proteomes" id="UP000799750"/>
    </source>
</evidence>
<dbReference type="Proteomes" id="UP000799750">
    <property type="component" value="Unassembled WGS sequence"/>
</dbReference>
<name>A0A6A6QYF0_9PEZI</name>
<evidence type="ECO:0000256" key="4">
    <source>
        <dbReference type="SAM" id="MobiDB-lite"/>
    </source>
</evidence>
<dbReference type="PANTHER" id="PTHR28263">
    <property type="entry name" value="GOLGI TO ER TRAFFIC PROTEIN 2"/>
    <property type="match status" value="1"/>
</dbReference>
<keyword evidence="7" id="KW-1185">Reference proteome</keyword>
<dbReference type="Pfam" id="PF08690">
    <property type="entry name" value="GET2"/>
    <property type="match status" value="1"/>
</dbReference>
<feature type="transmembrane region" description="Helical" evidence="5">
    <location>
        <begin position="184"/>
        <end position="203"/>
    </location>
</feature>
<dbReference type="OrthoDB" id="5393181at2759"/>
<gene>
    <name evidence="6" type="ORF">BU16DRAFT_537125</name>
</gene>
<feature type="region of interest" description="Disordered" evidence="4">
    <location>
        <begin position="1"/>
        <end position="133"/>
    </location>
</feature>
<keyword evidence="3 5" id="KW-0472">Membrane</keyword>